<sequence length="170" mass="19924">MKRIITILTGVALLCYFFIAIYNFCPPFYKQSYVGRASNKVSGILGFGVLFDRMLSLTGRSVTYRFYQGGRWQENKLLLEPLFDDYRATGNLTSLKHCRLDTRLVSDIHKTARRKGIQKMKESKAYAEFLDHLLYSHNQNIRPDSLEIFYYIRNYETDALHLSLNFKDKP</sequence>
<dbReference type="Proteomes" id="UP000030152">
    <property type="component" value="Unassembled WGS sequence"/>
</dbReference>
<evidence type="ECO:0000313" key="1">
    <source>
        <dbReference type="EMBL" id="KGO84605.1"/>
    </source>
</evidence>
<dbReference type="STRING" id="1121895.GCA_000378485_03426"/>
<name>A0A0A2M8K0_9FLAO</name>
<dbReference type="RefSeq" id="WP_020214606.1">
    <property type="nucleotide sequence ID" value="NZ_JRLX01000047.1"/>
</dbReference>
<reference evidence="1 2" key="1">
    <citation type="submission" date="2013-09" db="EMBL/GenBank/DDBJ databases">
        <authorList>
            <person name="Zeng Z."/>
            <person name="Chen C."/>
        </authorList>
    </citation>
    <scope>NUCLEOTIDE SEQUENCE [LARGE SCALE GENOMIC DNA]</scope>
    <source>
        <strain evidence="1 2">WB 3.3-2</strain>
    </source>
</reference>
<comment type="caution">
    <text evidence="1">The sequence shown here is derived from an EMBL/GenBank/DDBJ whole genome shotgun (WGS) entry which is preliminary data.</text>
</comment>
<organism evidence="1 2">
    <name type="scientific">Flavobacterium rivuli WB 3.3-2 = DSM 21788</name>
    <dbReference type="NCBI Taxonomy" id="1121895"/>
    <lineage>
        <taxon>Bacteria</taxon>
        <taxon>Pseudomonadati</taxon>
        <taxon>Bacteroidota</taxon>
        <taxon>Flavobacteriia</taxon>
        <taxon>Flavobacteriales</taxon>
        <taxon>Flavobacteriaceae</taxon>
        <taxon>Flavobacterium</taxon>
    </lineage>
</organism>
<evidence type="ECO:0000313" key="2">
    <source>
        <dbReference type="Proteomes" id="UP000030152"/>
    </source>
</evidence>
<proteinExistence type="predicted"/>
<dbReference type="AlphaFoldDB" id="A0A0A2M8K0"/>
<gene>
    <name evidence="1" type="ORF">Q765_20695</name>
</gene>
<protein>
    <submittedName>
        <fullName evidence="1">Uncharacterized protein</fullName>
    </submittedName>
</protein>
<dbReference type="EMBL" id="JRLX01000047">
    <property type="protein sequence ID" value="KGO84605.1"/>
    <property type="molecule type" value="Genomic_DNA"/>
</dbReference>
<accession>A0A0A2M8K0</accession>
<keyword evidence="2" id="KW-1185">Reference proteome</keyword>